<dbReference type="CDD" id="cd01637">
    <property type="entry name" value="IMPase_like"/>
    <property type="match status" value="1"/>
</dbReference>
<reference evidence="2" key="1">
    <citation type="journal article" date="2019" name="Int. J. Syst. Evol. Microbiol.">
        <title>The Global Catalogue of Microorganisms (GCM) 10K type strain sequencing project: providing services to taxonomists for standard genome sequencing and annotation.</title>
        <authorList>
            <consortium name="The Broad Institute Genomics Platform"/>
            <consortium name="The Broad Institute Genome Sequencing Center for Infectious Disease"/>
            <person name="Wu L."/>
            <person name="Ma J."/>
        </authorList>
    </citation>
    <scope>NUCLEOTIDE SEQUENCE [LARGE SCALE GENOMIC DNA]</scope>
    <source>
        <strain evidence="2">JCM 30346</strain>
    </source>
</reference>
<dbReference type="SUPFAM" id="SSF56655">
    <property type="entry name" value="Carbohydrate phosphatase"/>
    <property type="match status" value="1"/>
</dbReference>
<protein>
    <submittedName>
        <fullName evidence="1">Inositol monophosphatase family protein</fullName>
    </submittedName>
</protein>
<dbReference type="RefSeq" id="WP_380760665.1">
    <property type="nucleotide sequence ID" value="NZ_JBHSRF010000073.1"/>
</dbReference>
<proteinExistence type="predicted"/>
<dbReference type="Proteomes" id="UP001596137">
    <property type="component" value="Unassembled WGS sequence"/>
</dbReference>
<dbReference type="Gene3D" id="3.40.190.80">
    <property type="match status" value="1"/>
</dbReference>
<dbReference type="Pfam" id="PF00459">
    <property type="entry name" value="Inositol_P"/>
    <property type="match status" value="1"/>
</dbReference>
<dbReference type="PRINTS" id="PR00377">
    <property type="entry name" value="IMPHPHTASES"/>
</dbReference>
<gene>
    <name evidence="1" type="ORF">ACFP1K_32680</name>
</gene>
<dbReference type="PANTHER" id="PTHR20854:SF4">
    <property type="entry name" value="INOSITOL-1-MONOPHOSPHATASE-RELATED"/>
    <property type="match status" value="1"/>
</dbReference>
<name>A0ABW1NUI1_9ACTN</name>
<dbReference type="InterPro" id="IPR000760">
    <property type="entry name" value="Inositol_monophosphatase-like"/>
</dbReference>
<dbReference type="PANTHER" id="PTHR20854">
    <property type="entry name" value="INOSITOL MONOPHOSPHATASE"/>
    <property type="match status" value="1"/>
</dbReference>
<organism evidence="1 2">
    <name type="scientific">Sphaerisporangium aureirubrum</name>
    <dbReference type="NCBI Taxonomy" id="1544736"/>
    <lineage>
        <taxon>Bacteria</taxon>
        <taxon>Bacillati</taxon>
        <taxon>Actinomycetota</taxon>
        <taxon>Actinomycetes</taxon>
        <taxon>Streptosporangiales</taxon>
        <taxon>Streptosporangiaceae</taxon>
        <taxon>Sphaerisporangium</taxon>
    </lineage>
</organism>
<dbReference type="Gene3D" id="3.30.540.10">
    <property type="entry name" value="Fructose-1,6-Bisphosphatase, subunit A, domain 1"/>
    <property type="match status" value="1"/>
</dbReference>
<sequence>MAEATVHADLLPVAREAVAIAHRIVRTRMPNTVMAKGDRDMVTDVDLLVEDAVRDFLDRETPGIGILGEEHGRTGEGTLWWALDPVDGTANLARGIPLCGVSLALVEDGQGVLAAIDLPFLGVRYSAAAGYGAYAGDERIRVSEVADLPDAVISIGDFAVGPGAEPNNRLRLALLSRLGARAQRIRMLGTAAIDLAWVAQGKLDASVILSNLPWDTMAGALLVRESGGAVLDLDGTPHTTAATATIAVCPGLSAELMTVLRQARAEA</sequence>
<evidence type="ECO:0000313" key="2">
    <source>
        <dbReference type="Proteomes" id="UP001596137"/>
    </source>
</evidence>
<accession>A0ABW1NUI1</accession>
<dbReference type="EMBL" id="JBHSRF010000073">
    <property type="protein sequence ID" value="MFC6085962.1"/>
    <property type="molecule type" value="Genomic_DNA"/>
</dbReference>
<evidence type="ECO:0000313" key="1">
    <source>
        <dbReference type="EMBL" id="MFC6085962.1"/>
    </source>
</evidence>
<comment type="caution">
    <text evidence="1">The sequence shown here is derived from an EMBL/GenBank/DDBJ whole genome shotgun (WGS) entry which is preliminary data.</text>
</comment>
<keyword evidence="2" id="KW-1185">Reference proteome</keyword>